<protein>
    <recommendedName>
        <fullName evidence="4">ATP-dependent helicase</fullName>
    </recommendedName>
</protein>
<sequence>LTGGRRPQRAPPKHTAARRNVGEPGSPLTLRAKPGVREAGERRPRQRGSGRRDRTAASPRREAEAEDEPTVNSGGAIAREMEGRRRGGRRAT</sequence>
<feature type="non-terminal residue" evidence="2">
    <location>
        <position position="1"/>
    </location>
</feature>
<proteinExistence type="predicted"/>
<reference evidence="2 3" key="1">
    <citation type="submission" date="2018-08" db="EMBL/GenBank/DDBJ databases">
        <title>Draft genome of Streptococcus sp .nov. Z2.</title>
        <authorList>
            <person name="Tian Z."/>
        </authorList>
    </citation>
    <scope>NUCLEOTIDE SEQUENCE [LARGE SCALE GENOMIC DNA]</scope>
    <source>
        <strain evidence="2 3">Z2</strain>
    </source>
</reference>
<comment type="caution">
    <text evidence="2">The sequence shown here is derived from an EMBL/GenBank/DDBJ whole genome shotgun (WGS) entry which is preliminary data.</text>
</comment>
<feature type="region of interest" description="Disordered" evidence="1">
    <location>
        <begin position="1"/>
        <end position="92"/>
    </location>
</feature>
<dbReference type="Proteomes" id="UP000264056">
    <property type="component" value="Unassembled WGS sequence"/>
</dbReference>
<name>A0ABX9L246_9STRE</name>
<evidence type="ECO:0000313" key="3">
    <source>
        <dbReference type="Proteomes" id="UP000264056"/>
    </source>
</evidence>
<gene>
    <name evidence="2" type="ORF">DDV22_11300</name>
</gene>
<accession>A0ABX9L246</accession>
<feature type="compositionally biased region" description="Basic and acidic residues" evidence="1">
    <location>
        <begin position="50"/>
        <end position="63"/>
    </location>
</feature>
<organism evidence="2 3">
    <name type="scientific">Streptococcus chenjunshii</name>
    <dbReference type="NCBI Taxonomy" id="2173853"/>
    <lineage>
        <taxon>Bacteria</taxon>
        <taxon>Bacillati</taxon>
        <taxon>Bacillota</taxon>
        <taxon>Bacilli</taxon>
        <taxon>Lactobacillales</taxon>
        <taxon>Streptococcaceae</taxon>
        <taxon>Streptococcus</taxon>
    </lineage>
</organism>
<dbReference type="EMBL" id="QVQY01000088">
    <property type="protein sequence ID" value="RFU49939.1"/>
    <property type="molecule type" value="Genomic_DNA"/>
</dbReference>
<evidence type="ECO:0000313" key="2">
    <source>
        <dbReference type="EMBL" id="RFU49939.1"/>
    </source>
</evidence>
<evidence type="ECO:0000256" key="1">
    <source>
        <dbReference type="SAM" id="MobiDB-lite"/>
    </source>
</evidence>
<evidence type="ECO:0008006" key="4">
    <source>
        <dbReference type="Google" id="ProtNLM"/>
    </source>
</evidence>
<feature type="compositionally biased region" description="Basic residues" evidence="1">
    <location>
        <begin position="1"/>
        <end position="17"/>
    </location>
</feature>
<keyword evidence="3" id="KW-1185">Reference proteome</keyword>